<dbReference type="Pfam" id="PF17247">
    <property type="entry name" value="DUF5316"/>
    <property type="match status" value="1"/>
</dbReference>
<feature type="transmembrane region" description="Helical" evidence="1">
    <location>
        <begin position="31"/>
        <end position="53"/>
    </location>
</feature>
<dbReference type="InterPro" id="IPR035167">
    <property type="entry name" value="DUF5316"/>
</dbReference>
<dbReference type="GeneID" id="92791675"/>
<dbReference type="AlphaFoldDB" id="A0A1R1RYG5"/>
<evidence type="ECO:0008006" key="4">
    <source>
        <dbReference type="Google" id="ProtNLM"/>
    </source>
</evidence>
<accession>A0A1R1RYG5</accession>
<evidence type="ECO:0000313" key="3">
    <source>
        <dbReference type="Proteomes" id="UP000187367"/>
    </source>
</evidence>
<dbReference type="OrthoDB" id="2942177at2"/>
<sequence length="97" mass="10014">MKKAFLSGVAVCLISVLISVAAGDWAYLYKISGACGLGAILLSALLSGVFASGGRFGGNHHSETKEHRDSSSKMTNGLAVFGLPNLLAAGISFFFAF</sequence>
<feature type="transmembrane region" description="Helical" evidence="1">
    <location>
        <begin position="74"/>
        <end position="96"/>
    </location>
</feature>
<protein>
    <recommendedName>
        <fullName evidence="4">DUF5316 domain-containing protein</fullName>
    </recommendedName>
</protein>
<keyword evidence="1" id="KW-1133">Transmembrane helix</keyword>
<gene>
    <name evidence="2" type="ORF">BW143_02090</name>
</gene>
<organism evidence="2 3">
    <name type="scientific">Bacillus swezeyi</name>
    <dbReference type="NCBI Taxonomy" id="1925020"/>
    <lineage>
        <taxon>Bacteria</taxon>
        <taxon>Bacillati</taxon>
        <taxon>Bacillota</taxon>
        <taxon>Bacilli</taxon>
        <taxon>Bacillales</taxon>
        <taxon>Bacillaceae</taxon>
        <taxon>Bacillus</taxon>
    </lineage>
</organism>
<evidence type="ECO:0000256" key="1">
    <source>
        <dbReference type="SAM" id="Phobius"/>
    </source>
</evidence>
<dbReference type="Proteomes" id="UP000187367">
    <property type="component" value="Unassembled WGS sequence"/>
</dbReference>
<proteinExistence type="predicted"/>
<comment type="caution">
    <text evidence="2">The sequence shown here is derived from an EMBL/GenBank/DDBJ whole genome shotgun (WGS) entry which is preliminary data.</text>
</comment>
<keyword evidence="1" id="KW-0812">Transmembrane</keyword>
<accession>A0A1R1QW52</accession>
<reference evidence="2 3" key="1">
    <citation type="submission" date="2017-01" db="EMBL/GenBank/DDBJ databases">
        <title>Bacillus phylogenomics.</title>
        <authorList>
            <person name="Dunlap C."/>
        </authorList>
    </citation>
    <scope>NUCLEOTIDE SEQUENCE [LARGE SCALE GENOMIC DNA]</scope>
    <source>
        <strain evidence="2 3">NRRL B-41282</strain>
    </source>
</reference>
<dbReference type="EMBL" id="MTJL01000005">
    <property type="protein sequence ID" value="OMI08867.1"/>
    <property type="molecule type" value="Genomic_DNA"/>
</dbReference>
<keyword evidence="1" id="KW-0472">Membrane</keyword>
<keyword evidence="3" id="KW-1185">Reference proteome</keyword>
<evidence type="ECO:0000313" key="2">
    <source>
        <dbReference type="EMBL" id="OMI08867.1"/>
    </source>
</evidence>
<name>A0A1R1RYG5_9BACI</name>
<dbReference type="RefSeq" id="WP_076761107.1">
    <property type="nucleotide sequence ID" value="NZ_CP133085.1"/>
</dbReference>